<comment type="caution">
    <text evidence="1">The sequence shown here is derived from an EMBL/GenBank/DDBJ whole genome shotgun (WGS) entry which is preliminary data.</text>
</comment>
<name>A0A175Y5Y3_9SPHN</name>
<dbReference type="AlphaFoldDB" id="A0A175Y5Y3"/>
<dbReference type="RefSeq" id="WP_062126757.1">
    <property type="nucleotide sequence ID" value="NZ_CP017578.1"/>
</dbReference>
<dbReference type="KEGG" id="smy:BJP26_18555"/>
<evidence type="ECO:0000313" key="2">
    <source>
        <dbReference type="Proteomes" id="UP000078460"/>
    </source>
</evidence>
<protein>
    <submittedName>
        <fullName evidence="1">Uncharacterized protein</fullName>
    </submittedName>
</protein>
<keyword evidence="2" id="KW-1185">Reference proteome</keyword>
<dbReference type="EMBL" id="LQCK02000011">
    <property type="protein sequence ID" value="KZB95789.1"/>
    <property type="molecule type" value="Genomic_DNA"/>
</dbReference>
<sequence length="179" mass="19287">MKNSEAKLTSSIMAKAARLLIEGDMANPAEGRFSRVVFAVDDGRDERLTQCLFDAAIDGAHGAVLLRKGTGSAMPNRASVAFVDNGERIEQRNCVLWSEQDGAVLIVPLEAGRDLHFAVGEKGLERRPGRPAALLGQGLTRAKRRLEKAAHQIRLRPTGPHLVIAEDAAVAFLVDADIV</sequence>
<organism evidence="1 2">
    <name type="scientific">Sphingomonas melonis TY</name>
    <dbReference type="NCBI Taxonomy" id="621456"/>
    <lineage>
        <taxon>Bacteria</taxon>
        <taxon>Pseudomonadati</taxon>
        <taxon>Pseudomonadota</taxon>
        <taxon>Alphaproteobacteria</taxon>
        <taxon>Sphingomonadales</taxon>
        <taxon>Sphingomonadaceae</taxon>
        <taxon>Sphingomonas</taxon>
    </lineage>
</organism>
<dbReference type="OrthoDB" id="9984216at2"/>
<proteinExistence type="predicted"/>
<evidence type="ECO:0000313" key="1">
    <source>
        <dbReference type="EMBL" id="KZB95789.1"/>
    </source>
</evidence>
<reference evidence="1" key="1">
    <citation type="submission" date="2016-03" db="EMBL/GenBank/DDBJ databases">
        <title>Sphingomonas melonis TY, whole genome shotgun sequencing.</title>
        <authorList>
            <person name="Wang H."/>
            <person name="Zhu P."/>
        </authorList>
    </citation>
    <scope>NUCLEOTIDE SEQUENCE [LARGE SCALE GENOMIC DNA]</scope>
    <source>
        <strain evidence="1">TY</strain>
    </source>
</reference>
<gene>
    <name evidence="1" type="ORF">AVM11_16460</name>
</gene>
<accession>A0A175Y5Y3</accession>
<dbReference type="Proteomes" id="UP000078460">
    <property type="component" value="Unassembled WGS sequence"/>
</dbReference>